<reference evidence="2 3" key="1">
    <citation type="submission" date="2016-10" db="EMBL/GenBank/DDBJ databases">
        <title>Genome sequence of the basidiomycete white-rot fungus Trametes pubescens.</title>
        <authorList>
            <person name="Makela M.R."/>
            <person name="Granchi Z."/>
            <person name="Peng M."/>
            <person name="De Vries R.P."/>
            <person name="Grigoriev I."/>
            <person name="Riley R."/>
            <person name="Hilden K."/>
        </authorList>
    </citation>
    <scope>NUCLEOTIDE SEQUENCE [LARGE SCALE GENOMIC DNA]</scope>
    <source>
        <strain evidence="2 3">FBCC735</strain>
    </source>
</reference>
<dbReference type="STRING" id="154538.A0A1M2VKJ2"/>
<organism evidence="2 3">
    <name type="scientific">Trametes pubescens</name>
    <name type="common">White-rot fungus</name>
    <dbReference type="NCBI Taxonomy" id="154538"/>
    <lineage>
        <taxon>Eukaryota</taxon>
        <taxon>Fungi</taxon>
        <taxon>Dikarya</taxon>
        <taxon>Basidiomycota</taxon>
        <taxon>Agaricomycotina</taxon>
        <taxon>Agaricomycetes</taxon>
        <taxon>Polyporales</taxon>
        <taxon>Polyporaceae</taxon>
        <taxon>Trametes</taxon>
    </lineage>
</organism>
<name>A0A1M2VKJ2_TRAPU</name>
<protein>
    <submittedName>
        <fullName evidence="2">Uncharacterized protein</fullName>
    </submittedName>
</protein>
<evidence type="ECO:0000313" key="2">
    <source>
        <dbReference type="EMBL" id="OJT08090.1"/>
    </source>
</evidence>
<proteinExistence type="predicted"/>
<dbReference type="AlphaFoldDB" id="A0A1M2VKJ2"/>
<comment type="caution">
    <text evidence="2">The sequence shown here is derived from an EMBL/GenBank/DDBJ whole genome shotgun (WGS) entry which is preliminary data.</text>
</comment>
<dbReference type="Proteomes" id="UP000184267">
    <property type="component" value="Unassembled WGS sequence"/>
</dbReference>
<keyword evidence="3" id="KW-1185">Reference proteome</keyword>
<accession>A0A1M2VKJ2</accession>
<feature type="region of interest" description="Disordered" evidence="1">
    <location>
        <begin position="26"/>
        <end position="48"/>
    </location>
</feature>
<feature type="compositionally biased region" description="Polar residues" evidence="1">
    <location>
        <begin position="416"/>
        <end position="428"/>
    </location>
</feature>
<feature type="compositionally biased region" description="Basic and acidic residues" evidence="1">
    <location>
        <begin position="435"/>
        <end position="447"/>
    </location>
</feature>
<feature type="region of interest" description="Disordered" evidence="1">
    <location>
        <begin position="416"/>
        <end position="509"/>
    </location>
</feature>
<dbReference type="EMBL" id="MNAD01001083">
    <property type="protein sequence ID" value="OJT08090.1"/>
    <property type="molecule type" value="Genomic_DNA"/>
</dbReference>
<evidence type="ECO:0000313" key="3">
    <source>
        <dbReference type="Proteomes" id="UP000184267"/>
    </source>
</evidence>
<sequence>MQMWEEDLYFPGYSDDSVSFLESPEPIHVHEYPPTPPHTASSHSSEQEMTLSPLTYALPFLRDSAFSYSFDDVARVKHAALDDTVRPIRPTPSTPSAPSTPMLFHSIAKPPVNPYDHSLLRTIHDEMHASRFINLEPLSLLANLLPLHFRDIIHNLKAGSSVVTLDTNRYSGFSPSALRRSIPLPGDSPLRSVSVSGDPTSGDVVVTKPARIDVFGTMKLNPLPNKTVNFDPRSVNLLLALRVQEVLACAEPMWDWVVDFQENVSRASATMLPRRTRDGITFQAPRRRRHPKEDALMSLTRLQFDEHLRRFELCVLIFFTFLTGQLASWRRYRIDEPAHQEPSVSKERNDLSHGCRANPFICRLICSDMKARMYVAAATEERLGWAAYSPTTSEEREAFEGMCAAWAQYQHRISPASSTRTYDGSSSAALPRPSGLERDTPSADADPHAASSLNGDADGSTQGAGEPLQPGSATAPSSPRAGHATVPPLSEQEHPPSSRTGRIFVAWKA</sequence>
<evidence type="ECO:0000256" key="1">
    <source>
        <dbReference type="SAM" id="MobiDB-lite"/>
    </source>
</evidence>
<gene>
    <name evidence="2" type="ORF">TRAPUB_1025</name>
</gene>
<dbReference type="OrthoDB" id="2013972at2759"/>